<dbReference type="PIRSF" id="PIRSF001589">
    <property type="entry name" value="Asn_synthetase_glu-h"/>
    <property type="match status" value="1"/>
</dbReference>
<feature type="active site" description="For GATase activity" evidence="8">
    <location>
        <position position="2"/>
    </location>
</feature>
<reference evidence="12 13" key="1">
    <citation type="submission" date="2020-08" db="EMBL/GenBank/DDBJ databases">
        <title>Acidobacteriota in marine sediments use diverse sulfur dissimilation pathways.</title>
        <authorList>
            <person name="Wasmund K."/>
        </authorList>
    </citation>
    <scope>NUCLEOTIDE SEQUENCE [LARGE SCALE GENOMIC DNA]</scope>
    <source>
        <strain evidence="12">MAG AM4</strain>
    </source>
</reference>
<feature type="binding site" evidence="9">
    <location>
        <position position="100"/>
    </location>
    <ligand>
        <name>L-glutamine</name>
        <dbReference type="ChEBI" id="CHEBI:58359"/>
    </ligand>
</feature>
<dbReference type="InterPro" id="IPR017932">
    <property type="entry name" value="GATase_2_dom"/>
</dbReference>
<dbReference type="EMBL" id="JACXWD010000048">
    <property type="protein sequence ID" value="MBD3868892.1"/>
    <property type="molecule type" value="Genomic_DNA"/>
</dbReference>
<dbReference type="SUPFAM" id="SSF56235">
    <property type="entry name" value="N-terminal nucleophile aminohydrolases (Ntn hydrolases)"/>
    <property type="match status" value="1"/>
</dbReference>
<dbReference type="Gene3D" id="3.40.50.620">
    <property type="entry name" value="HUPs"/>
    <property type="match status" value="1"/>
</dbReference>
<name>A0A8J7CDK9_9BACT</name>
<feature type="binding site" evidence="9">
    <location>
        <position position="297"/>
    </location>
    <ligand>
        <name>ATP</name>
        <dbReference type="ChEBI" id="CHEBI:30616"/>
    </ligand>
</feature>
<evidence type="ECO:0000256" key="6">
    <source>
        <dbReference type="ARBA" id="ARBA00022962"/>
    </source>
</evidence>
<evidence type="ECO:0000313" key="13">
    <source>
        <dbReference type="Proteomes" id="UP000648239"/>
    </source>
</evidence>
<organism evidence="12 13">
    <name type="scientific">Candidatus Polarisedimenticola svalbardensis</name>
    <dbReference type="NCBI Taxonomy" id="2886004"/>
    <lineage>
        <taxon>Bacteria</taxon>
        <taxon>Pseudomonadati</taxon>
        <taxon>Acidobacteriota</taxon>
        <taxon>Candidatus Polarisedimenticolia</taxon>
        <taxon>Candidatus Polarisedimenticolales</taxon>
        <taxon>Candidatus Polarisedimenticolaceae</taxon>
        <taxon>Candidatus Polarisedimenticola</taxon>
    </lineage>
</organism>
<accession>A0A8J7CDK9</accession>
<dbReference type="AlphaFoldDB" id="A0A8J7CDK9"/>
<dbReference type="Gene3D" id="3.60.20.10">
    <property type="entry name" value="Glutamine Phosphoribosylpyrophosphate, subunit 1, domain 1"/>
    <property type="match status" value="1"/>
</dbReference>
<dbReference type="PANTHER" id="PTHR43284">
    <property type="entry name" value="ASPARAGINE SYNTHETASE (GLUTAMINE-HYDROLYZING)"/>
    <property type="match status" value="1"/>
</dbReference>
<evidence type="ECO:0000256" key="4">
    <source>
        <dbReference type="ARBA" id="ARBA00022741"/>
    </source>
</evidence>
<dbReference type="InterPro" id="IPR051786">
    <property type="entry name" value="ASN_synthetase/amidase"/>
</dbReference>
<dbReference type="Pfam" id="PF13537">
    <property type="entry name" value="GATase_7"/>
    <property type="match status" value="1"/>
</dbReference>
<evidence type="ECO:0000256" key="2">
    <source>
        <dbReference type="ARBA" id="ARBA00005752"/>
    </source>
</evidence>
<dbReference type="CDD" id="cd00712">
    <property type="entry name" value="AsnB"/>
    <property type="match status" value="1"/>
</dbReference>
<dbReference type="InterPro" id="IPR033738">
    <property type="entry name" value="AsnB_N"/>
</dbReference>
<comment type="catalytic activity">
    <reaction evidence="7">
        <text>L-aspartate + L-glutamine + ATP + H2O = L-asparagine + L-glutamate + AMP + diphosphate + H(+)</text>
        <dbReference type="Rhea" id="RHEA:12228"/>
        <dbReference type="ChEBI" id="CHEBI:15377"/>
        <dbReference type="ChEBI" id="CHEBI:15378"/>
        <dbReference type="ChEBI" id="CHEBI:29985"/>
        <dbReference type="ChEBI" id="CHEBI:29991"/>
        <dbReference type="ChEBI" id="CHEBI:30616"/>
        <dbReference type="ChEBI" id="CHEBI:33019"/>
        <dbReference type="ChEBI" id="CHEBI:58048"/>
        <dbReference type="ChEBI" id="CHEBI:58359"/>
        <dbReference type="ChEBI" id="CHEBI:456215"/>
        <dbReference type="EC" id="6.3.5.4"/>
    </reaction>
</comment>
<dbReference type="Proteomes" id="UP000648239">
    <property type="component" value="Unassembled WGS sequence"/>
</dbReference>
<keyword evidence="5 9" id="KW-0067">ATP-binding</keyword>
<protein>
    <recommendedName>
        <fullName evidence="3">asparagine synthase (glutamine-hydrolyzing)</fullName>
        <ecNumber evidence="3">6.3.5.4</ecNumber>
    </recommendedName>
</protein>
<evidence type="ECO:0000256" key="3">
    <source>
        <dbReference type="ARBA" id="ARBA00012737"/>
    </source>
</evidence>
<evidence type="ECO:0000256" key="8">
    <source>
        <dbReference type="PIRSR" id="PIRSR001589-1"/>
    </source>
</evidence>
<keyword evidence="8" id="KW-0028">Amino-acid biosynthesis</keyword>
<gene>
    <name evidence="12" type="primary">asnB</name>
    <name evidence="12" type="ORF">IFK94_12260</name>
</gene>
<evidence type="ECO:0000256" key="10">
    <source>
        <dbReference type="PIRSR" id="PIRSR001589-3"/>
    </source>
</evidence>
<sequence>MCGIAGYIGLPGSGPPDPGLLKRMVGAVAHRGPDEFGIYADAVAALGHARLSIIDLSGGMQPMANEDRSVWLVFNGEIFNHVELQAELEALGHRFRTRSDTEVLLHAYEAWGDRFVERLNGQFALAIWDRKRQRLLLTRDRLGIRPLYHARYGKRFYFASEVKSIFADTEFPRRFDPEGIDQVFTFWTSVAPATPFEGVRELRPGHTLVLDLNTVSDPAPVETEYWRPRFPEAGAACDLSLADATSGLLDRLRESTRLRMIRSDVPVGSYLSGGIDSSLIAALGRQATDGEFRTFSIRFSDAEFDETTYQRMMVDLLGSHHHEIMCNGQEIAESFPDVIAHGERPVLRTAPAPLFLLSGLVRENGFKVVLTGEGSDEILAGYDIFREAKVRRFWGRNPQSTWRPLLLDRLYPYLARSPVASRAMARKFFGQGIEQLNDPAFSHRPRWGSAANLKRMFSSDTASAVAGIDAVGRLLADLPEDAAGWDPLSMAQYLEVRTLLSGYLLSSQGDRMLMAHSVEGRFPFLDHHVVEYCNSLPPRYKLRVLDEKHVLKRCAAELVPQEILDRPKQPYRAPDAPGFLGEKAPAYVADVLSDAAVEQAGVFEVQQVRRLVAKCENGVLRHKLSNTDNMAFIGVLSTQLLWDRLIRTPPESASLDERLLKTQVLEEGVH</sequence>
<keyword evidence="8" id="KW-0061">Asparagine biosynthesis</keyword>
<proteinExistence type="inferred from homology"/>
<dbReference type="GO" id="GO:0004066">
    <property type="term" value="F:asparagine synthase (glutamine-hydrolyzing) activity"/>
    <property type="evidence" value="ECO:0007669"/>
    <property type="project" value="UniProtKB-EC"/>
</dbReference>
<comment type="pathway">
    <text evidence="1">Amino-acid biosynthesis; L-asparagine biosynthesis; L-asparagine from L-aspartate (L-Gln route): step 1/1.</text>
</comment>
<dbReference type="NCBIfam" id="TIGR01536">
    <property type="entry name" value="asn_synth_AEB"/>
    <property type="match status" value="1"/>
</dbReference>
<dbReference type="EC" id="6.3.5.4" evidence="3"/>
<dbReference type="GO" id="GO:0005829">
    <property type="term" value="C:cytosol"/>
    <property type="evidence" value="ECO:0007669"/>
    <property type="project" value="TreeGrafter"/>
</dbReference>
<dbReference type="GO" id="GO:0006529">
    <property type="term" value="P:asparagine biosynthetic process"/>
    <property type="evidence" value="ECO:0007669"/>
    <property type="project" value="UniProtKB-KW"/>
</dbReference>
<evidence type="ECO:0000256" key="7">
    <source>
        <dbReference type="ARBA" id="ARBA00048741"/>
    </source>
</evidence>
<dbReference type="InterPro" id="IPR001962">
    <property type="entry name" value="Asn_synthase"/>
</dbReference>
<dbReference type="InterPro" id="IPR014729">
    <property type="entry name" value="Rossmann-like_a/b/a_fold"/>
</dbReference>
<keyword evidence="4 9" id="KW-0547">Nucleotide-binding</keyword>
<feature type="site" description="Important for beta-aspartyl-AMP intermediate formation" evidence="10">
    <location>
        <position position="373"/>
    </location>
</feature>
<evidence type="ECO:0000256" key="1">
    <source>
        <dbReference type="ARBA" id="ARBA00005187"/>
    </source>
</evidence>
<dbReference type="InterPro" id="IPR029055">
    <property type="entry name" value="Ntn_hydrolases_N"/>
</dbReference>
<dbReference type="GO" id="GO:0005524">
    <property type="term" value="F:ATP binding"/>
    <property type="evidence" value="ECO:0007669"/>
    <property type="project" value="UniProtKB-KW"/>
</dbReference>
<dbReference type="Pfam" id="PF00733">
    <property type="entry name" value="Asn_synthase"/>
    <property type="match status" value="1"/>
</dbReference>
<dbReference type="InterPro" id="IPR006426">
    <property type="entry name" value="Asn_synth_AEB"/>
</dbReference>
<dbReference type="PANTHER" id="PTHR43284:SF1">
    <property type="entry name" value="ASPARAGINE SYNTHETASE"/>
    <property type="match status" value="1"/>
</dbReference>
<comment type="similarity">
    <text evidence="2">Belongs to the asparagine synthetase family.</text>
</comment>
<dbReference type="SUPFAM" id="SSF52402">
    <property type="entry name" value="Adenine nucleotide alpha hydrolases-like"/>
    <property type="match status" value="1"/>
</dbReference>
<keyword evidence="12" id="KW-0436">Ligase</keyword>
<evidence type="ECO:0000313" key="12">
    <source>
        <dbReference type="EMBL" id="MBD3868892.1"/>
    </source>
</evidence>
<evidence type="ECO:0000256" key="9">
    <source>
        <dbReference type="PIRSR" id="PIRSR001589-2"/>
    </source>
</evidence>
<dbReference type="CDD" id="cd01991">
    <property type="entry name" value="Asn_synthase_B_C"/>
    <property type="match status" value="1"/>
</dbReference>
<dbReference type="PROSITE" id="PS51278">
    <property type="entry name" value="GATASE_TYPE_2"/>
    <property type="match status" value="1"/>
</dbReference>
<feature type="domain" description="Glutamine amidotransferase type-2" evidence="11">
    <location>
        <begin position="2"/>
        <end position="213"/>
    </location>
</feature>
<keyword evidence="6 8" id="KW-0315">Glutamine amidotransferase</keyword>
<comment type="caution">
    <text evidence="12">The sequence shown here is derived from an EMBL/GenBank/DDBJ whole genome shotgun (WGS) entry which is preliminary data.</text>
</comment>
<evidence type="ECO:0000259" key="11">
    <source>
        <dbReference type="PROSITE" id="PS51278"/>
    </source>
</evidence>
<evidence type="ECO:0000256" key="5">
    <source>
        <dbReference type="ARBA" id="ARBA00022840"/>
    </source>
</evidence>